<gene>
    <name evidence="4" type="ORF">CONPUDRAFT_51500</name>
</gene>
<proteinExistence type="inferred from homology"/>
<dbReference type="EMBL" id="JH711575">
    <property type="protein sequence ID" value="EIW83695.1"/>
    <property type="molecule type" value="Genomic_DNA"/>
</dbReference>
<sequence>MPEVTNKSSTILVTGSNGYIGTWIVRKLLERGFSVRAVVRSEQRGKHLLGSFSTYDDRLELAIVPDLAKEGAFDEVVKGVEGIVHTASPVVAISGHPDEIVKPAVGGVTAILHSALKHGTSSKRVVITSSMAAVEYQSDHPVTYTEKDWNVTTMAESDEKAENASSYAKYCASKVKSEQAVWEFVEKHKSEISWDVSVLNPPWVYGPPIHDVNKPSALNSSAKYWFDAVVKGELPATGSTDPLTSPGGGWIDVRDCAEAHVRALERVAAGGKRIFCAAGYPHVWQDFFDTANGLKPQPYEGSLAKGLPDGIKRVKNTLDSRLSKEVLGIEWCSMEELTRDTLEDFQRRGSEWIVNVSE</sequence>
<keyword evidence="5" id="KW-1185">Reference proteome</keyword>
<comment type="similarity">
    <text evidence="2">Belongs to the NAD(P)-dependent epimerase/dehydratase family. Dihydroflavonol-4-reductase subfamily.</text>
</comment>
<dbReference type="PANTHER" id="PTHR10366">
    <property type="entry name" value="NAD DEPENDENT EPIMERASE/DEHYDRATASE"/>
    <property type="match status" value="1"/>
</dbReference>
<name>A0A5M3MYG4_CONPW</name>
<dbReference type="InterPro" id="IPR001509">
    <property type="entry name" value="Epimerase_deHydtase"/>
</dbReference>
<evidence type="ECO:0000256" key="2">
    <source>
        <dbReference type="ARBA" id="ARBA00023445"/>
    </source>
</evidence>
<dbReference type="SUPFAM" id="SSF51735">
    <property type="entry name" value="NAD(P)-binding Rossmann-fold domains"/>
    <property type="match status" value="1"/>
</dbReference>
<dbReference type="AlphaFoldDB" id="A0A5M3MYG4"/>
<dbReference type="Gene3D" id="3.40.50.720">
    <property type="entry name" value="NAD(P)-binding Rossmann-like Domain"/>
    <property type="match status" value="1"/>
</dbReference>
<dbReference type="InterPro" id="IPR036291">
    <property type="entry name" value="NAD(P)-bd_dom_sf"/>
</dbReference>
<organism evidence="4 5">
    <name type="scientific">Coniophora puteana (strain RWD-64-598)</name>
    <name type="common">Brown rot fungus</name>
    <dbReference type="NCBI Taxonomy" id="741705"/>
    <lineage>
        <taxon>Eukaryota</taxon>
        <taxon>Fungi</taxon>
        <taxon>Dikarya</taxon>
        <taxon>Basidiomycota</taxon>
        <taxon>Agaricomycotina</taxon>
        <taxon>Agaricomycetes</taxon>
        <taxon>Agaricomycetidae</taxon>
        <taxon>Boletales</taxon>
        <taxon>Coniophorineae</taxon>
        <taxon>Coniophoraceae</taxon>
        <taxon>Coniophora</taxon>
    </lineage>
</organism>
<protein>
    <submittedName>
        <fullName evidence="4">D-lactaldehyde dehydrogenase</fullName>
    </submittedName>
</protein>
<dbReference type="PANTHER" id="PTHR10366:SF564">
    <property type="entry name" value="STEROL-4-ALPHA-CARBOXYLATE 3-DEHYDROGENASE, DECARBOXYLATING"/>
    <property type="match status" value="1"/>
</dbReference>
<reference evidence="5" key="1">
    <citation type="journal article" date="2012" name="Science">
        <title>The Paleozoic origin of enzymatic lignin decomposition reconstructed from 31 fungal genomes.</title>
        <authorList>
            <person name="Floudas D."/>
            <person name="Binder M."/>
            <person name="Riley R."/>
            <person name="Barry K."/>
            <person name="Blanchette R.A."/>
            <person name="Henrissat B."/>
            <person name="Martinez A.T."/>
            <person name="Otillar R."/>
            <person name="Spatafora J.W."/>
            <person name="Yadav J.S."/>
            <person name="Aerts A."/>
            <person name="Benoit I."/>
            <person name="Boyd A."/>
            <person name="Carlson A."/>
            <person name="Copeland A."/>
            <person name="Coutinho P.M."/>
            <person name="de Vries R.P."/>
            <person name="Ferreira P."/>
            <person name="Findley K."/>
            <person name="Foster B."/>
            <person name="Gaskell J."/>
            <person name="Glotzer D."/>
            <person name="Gorecki P."/>
            <person name="Heitman J."/>
            <person name="Hesse C."/>
            <person name="Hori C."/>
            <person name="Igarashi K."/>
            <person name="Jurgens J.A."/>
            <person name="Kallen N."/>
            <person name="Kersten P."/>
            <person name="Kohler A."/>
            <person name="Kuees U."/>
            <person name="Kumar T.K.A."/>
            <person name="Kuo A."/>
            <person name="LaButti K."/>
            <person name="Larrondo L.F."/>
            <person name="Lindquist E."/>
            <person name="Ling A."/>
            <person name="Lombard V."/>
            <person name="Lucas S."/>
            <person name="Lundell T."/>
            <person name="Martin R."/>
            <person name="McLaughlin D.J."/>
            <person name="Morgenstern I."/>
            <person name="Morin E."/>
            <person name="Murat C."/>
            <person name="Nagy L.G."/>
            <person name="Nolan M."/>
            <person name="Ohm R.A."/>
            <person name="Patyshakuliyeva A."/>
            <person name="Rokas A."/>
            <person name="Ruiz-Duenas F.J."/>
            <person name="Sabat G."/>
            <person name="Salamov A."/>
            <person name="Samejima M."/>
            <person name="Schmutz J."/>
            <person name="Slot J.C."/>
            <person name="St John F."/>
            <person name="Stenlid J."/>
            <person name="Sun H."/>
            <person name="Sun S."/>
            <person name="Syed K."/>
            <person name="Tsang A."/>
            <person name="Wiebenga A."/>
            <person name="Young D."/>
            <person name="Pisabarro A."/>
            <person name="Eastwood D.C."/>
            <person name="Martin F."/>
            <person name="Cullen D."/>
            <person name="Grigoriev I.V."/>
            <person name="Hibbett D.S."/>
        </authorList>
    </citation>
    <scope>NUCLEOTIDE SEQUENCE [LARGE SCALE GENOMIC DNA]</scope>
    <source>
        <strain evidence="5">RWD-64-598 SS2</strain>
    </source>
</reference>
<evidence type="ECO:0000313" key="4">
    <source>
        <dbReference type="EMBL" id="EIW83695.1"/>
    </source>
</evidence>
<evidence type="ECO:0000259" key="3">
    <source>
        <dbReference type="Pfam" id="PF01370"/>
    </source>
</evidence>
<feature type="domain" description="NAD-dependent epimerase/dehydratase" evidence="3">
    <location>
        <begin position="11"/>
        <end position="272"/>
    </location>
</feature>
<dbReference type="OMA" id="SDEPQFN"/>
<dbReference type="GO" id="GO:0016616">
    <property type="term" value="F:oxidoreductase activity, acting on the CH-OH group of donors, NAD or NADP as acceptor"/>
    <property type="evidence" value="ECO:0007669"/>
    <property type="project" value="TreeGrafter"/>
</dbReference>
<dbReference type="GeneID" id="19207454"/>
<dbReference type="Pfam" id="PF01370">
    <property type="entry name" value="Epimerase"/>
    <property type="match status" value="1"/>
</dbReference>
<evidence type="ECO:0000256" key="1">
    <source>
        <dbReference type="ARBA" id="ARBA00023002"/>
    </source>
</evidence>
<accession>A0A5M3MYG4</accession>
<dbReference type="OrthoDB" id="2735536at2759"/>
<evidence type="ECO:0000313" key="5">
    <source>
        <dbReference type="Proteomes" id="UP000053558"/>
    </source>
</evidence>
<comment type="caution">
    <text evidence="4">The sequence shown here is derived from an EMBL/GenBank/DDBJ whole genome shotgun (WGS) entry which is preliminary data.</text>
</comment>
<dbReference type="RefSeq" id="XP_007765359.1">
    <property type="nucleotide sequence ID" value="XM_007767169.1"/>
</dbReference>
<dbReference type="KEGG" id="cput:CONPUDRAFT_51500"/>
<dbReference type="InterPro" id="IPR050425">
    <property type="entry name" value="NAD(P)_dehydrat-like"/>
</dbReference>
<keyword evidence="1" id="KW-0560">Oxidoreductase</keyword>
<dbReference type="Proteomes" id="UP000053558">
    <property type="component" value="Unassembled WGS sequence"/>
</dbReference>